<gene>
    <name evidence="3" type="ORF">JOC95_002710</name>
</gene>
<dbReference type="PROSITE" id="PS51898">
    <property type="entry name" value="TYR_RECOMBINASE"/>
    <property type="match status" value="1"/>
</dbReference>
<organism evidence="3 4">
    <name type="scientific">Sutcliffiella tianshenii</name>
    <dbReference type="NCBI Taxonomy" id="1463404"/>
    <lineage>
        <taxon>Bacteria</taxon>
        <taxon>Bacillati</taxon>
        <taxon>Bacillota</taxon>
        <taxon>Bacilli</taxon>
        <taxon>Bacillales</taxon>
        <taxon>Bacillaceae</taxon>
        <taxon>Sutcliffiella</taxon>
    </lineage>
</organism>
<dbReference type="InterPro" id="IPR013762">
    <property type="entry name" value="Integrase-like_cat_sf"/>
</dbReference>
<dbReference type="PANTHER" id="PTHR30349">
    <property type="entry name" value="PHAGE INTEGRASE-RELATED"/>
    <property type="match status" value="1"/>
</dbReference>
<keyword evidence="4" id="KW-1185">Reference proteome</keyword>
<dbReference type="RefSeq" id="WP_204417010.1">
    <property type="nucleotide sequence ID" value="NZ_JAFBED010000005.1"/>
</dbReference>
<dbReference type="InterPro" id="IPR050090">
    <property type="entry name" value="Tyrosine_recombinase_XerCD"/>
</dbReference>
<keyword evidence="1" id="KW-0233">DNA recombination</keyword>
<evidence type="ECO:0000259" key="2">
    <source>
        <dbReference type="PROSITE" id="PS51898"/>
    </source>
</evidence>
<dbReference type="EMBL" id="JAFBED010000005">
    <property type="protein sequence ID" value="MBM7620855.1"/>
    <property type="molecule type" value="Genomic_DNA"/>
</dbReference>
<feature type="domain" description="Tyr recombinase" evidence="2">
    <location>
        <begin position="1"/>
        <end position="181"/>
    </location>
</feature>
<reference evidence="3 4" key="1">
    <citation type="submission" date="2021-01" db="EMBL/GenBank/DDBJ databases">
        <title>Genomic Encyclopedia of Type Strains, Phase IV (KMG-IV): sequencing the most valuable type-strain genomes for metagenomic binning, comparative biology and taxonomic classification.</title>
        <authorList>
            <person name="Goeker M."/>
        </authorList>
    </citation>
    <scope>NUCLEOTIDE SEQUENCE [LARGE SCALE GENOMIC DNA]</scope>
    <source>
        <strain evidence="3 4">DSM 25879</strain>
    </source>
</reference>
<dbReference type="Proteomes" id="UP000737402">
    <property type="component" value="Unassembled WGS sequence"/>
</dbReference>
<dbReference type="Pfam" id="PF00589">
    <property type="entry name" value="Phage_integrase"/>
    <property type="match status" value="1"/>
</dbReference>
<evidence type="ECO:0000313" key="3">
    <source>
        <dbReference type="EMBL" id="MBM7620855.1"/>
    </source>
</evidence>
<protein>
    <submittedName>
        <fullName evidence="3">Integrase</fullName>
    </submittedName>
</protein>
<dbReference type="InterPro" id="IPR011010">
    <property type="entry name" value="DNA_brk_join_enz"/>
</dbReference>
<sequence length="185" mass="21172">MEYVEALKDKHYIHAMKEYLHKHSLRDNLFFVMGINMGLRVSELLQLKVQDVVEGEESIKEFYSANDDYSPSIYINNQVRNALTSYIKTVDAEPDDYLFKSKKCASPITRQQAYRIINHAAKEVGVPGKVGTHTLRKTFGYHAYHSGVAISILQKHFHHSSPSETLRYLGIKKEANTSVKIDVNL</sequence>
<comment type="caution">
    <text evidence="3">The sequence shown here is derived from an EMBL/GenBank/DDBJ whole genome shotgun (WGS) entry which is preliminary data.</text>
</comment>
<dbReference type="Gene3D" id="1.10.443.10">
    <property type="entry name" value="Intergrase catalytic core"/>
    <property type="match status" value="1"/>
</dbReference>
<dbReference type="InterPro" id="IPR002104">
    <property type="entry name" value="Integrase_catalytic"/>
</dbReference>
<proteinExistence type="predicted"/>
<evidence type="ECO:0000313" key="4">
    <source>
        <dbReference type="Proteomes" id="UP000737402"/>
    </source>
</evidence>
<dbReference type="PANTHER" id="PTHR30349:SF82">
    <property type="entry name" value="INTEGRASE_RECOMBINASE YOEC-RELATED"/>
    <property type="match status" value="1"/>
</dbReference>
<dbReference type="SUPFAM" id="SSF56349">
    <property type="entry name" value="DNA breaking-rejoining enzymes"/>
    <property type="match status" value="1"/>
</dbReference>
<evidence type="ECO:0000256" key="1">
    <source>
        <dbReference type="ARBA" id="ARBA00023172"/>
    </source>
</evidence>
<accession>A0ABS2P361</accession>
<name>A0ABS2P361_9BACI</name>